<feature type="compositionally biased region" description="Polar residues" evidence="2">
    <location>
        <begin position="267"/>
        <end position="284"/>
    </location>
</feature>
<protein>
    <submittedName>
        <fullName evidence="3">Uncharacterized protein</fullName>
    </submittedName>
</protein>
<dbReference type="OrthoDB" id="3204900at2759"/>
<evidence type="ECO:0000313" key="4">
    <source>
        <dbReference type="Proteomes" id="UP000736335"/>
    </source>
</evidence>
<feature type="compositionally biased region" description="Acidic residues" evidence="2">
    <location>
        <begin position="237"/>
        <end position="247"/>
    </location>
</feature>
<name>A0A9P6L9K7_9AGAM</name>
<evidence type="ECO:0000313" key="3">
    <source>
        <dbReference type="EMBL" id="KAF9788598.1"/>
    </source>
</evidence>
<proteinExistence type="predicted"/>
<accession>A0A9P6L9K7</accession>
<comment type="caution">
    <text evidence="3">The sequence shown here is derived from an EMBL/GenBank/DDBJ whole genome shotgun (WGS) entry which is preliminary data.</text>
</comment>
<feature type="region of interest" description="Disordered" evidence="2">
    <location>
        <begin position="187"/>
        <end position="254"/>
    </location>
</feature>
<feature type="compositionally biased region" description="Low complexity" evidence="2">
    <location>
        <begin position="205"/>
        <end position="231"/>
    </location>
</feature>
<feature type="region of interest" description="Disordered" evidence="2">
    <location>
        <begin position="429"/>
        <end position="467"/>
    </location>
</feature>
<dbReference type="EMBL" id="WIUZ02000004">
    <property type="protein sequence ID" value="KAF9788598.1"/>
    <property type="molecule type" value="Genomic_DNA"/>
</dbReference>
<keyword evidence="1" id="KW-0175">Coiled coil</keyword>
<reference evidence="3" key="2">
    <citation type="submission" date="2020-11" db="EMBL/GenBank/DDBJ databases">
        <authorList>
            <consortium name="DOE Joint Genome Institute"/>
            <person name="Kuo A."/>
            <person name="Miyauchi S."/>
            <person name="Kiss E."/>
            <person name="Drula E."/>
            <person name="Kohler A."/>
            <person name="Sanchez-Garcia M."/>
            <person name="Andreopoulos B."/>
            <person name="Barry K.W."/>
            <person name="Bonito G."/>
            <person name="Buee M."/>
            <person name="Carver A."/>
            <person name="Chen C."/>
            <person name="Cichocki N."/>
            <person name="Clum A."/>
            <person name="Culley D."/>
            <person name="Crous P.W."/>
            <person name="Fauchery L."/>
            <person name="Girlanda M."/>
            <person name="Hayes R."/>
            <person name="Keri Z."/>
            <person name="Labutti K."/>
            <person name="Lipzen A."/>
            <person name="Lombard V."/>
            <person name="Magnuson J."/>
            <person name="Maillard F."/>
            <person name="Morin E."/>
            <person name="Murat C."/>
            <person name="Nolan M."/>
            <person name="Ohm R."/>
            <person name="Pangilinan J."/>
            <person name="Pereira M."/>
            <person name="Perotto S."/>
            <person name="Peter M."/>
            <person name="Riley R."/>
            <person name="Sitrit Y."/>
            <person name="Stielow B."/>
            <person name="Szollosi G."/>
            <person name="Zifcakova L."/>
            <person name="Stursova M."/>
            <person name="Spatafora J.W."/>
            <person name="Tedersoo L."/>
            <person name="Vaario L.-M."/>
            <person name="Yamada A."/>
            <person name="Yan M."/>
            <person name="Wang P."/>
            <person name="Xu J."/>
            <person name="Bruns T."/>
            <person name="Baldrian P."/>
            <person name="Vilgalys R."/>
            <person name="Henrissat B."/>
            <person name="Grigoriev I.V."/>
            <person name="Hibbett D."/>
            <person name="Nagy L.G."/>
            <person name="Martin F.M."/>
        </authorList>
    </citation>
    <scope>NUCLEOTIDE SEQUENCE</scope>
    <source>
        <strain evidence="3">UH-Tt-Lm1</strain>
    </source>
</reference>
<feature type="coiled-coil region" evidence="1">
    <location>
        <begin position="113"/>
        <end position="140"/>
    </location>
</feature>
<sequence>MTTPTKRHSLPPRPLHLATSNLDSLLRTFSNSNAVSPLSTASPSPKRPATKRQQSISYLPHNSDPRWSIRSPTAAASPTISLEGKNPPLLLAPQRENAPLTLAEKHADLLRFIAQKEARCMELRVQLASQEDELLQLKRKWEKIVNRGFDRVYAANGIPPLQSTSGPMLEGIKEGVQEVGRMITAGLSDHGSVSPQSAHPIQALSRTHSTRQSTSSATTSSSGSLRFSHSSANSSLVEEDFPSESLEEGVSGEKGQVRIFEDVSQSPTCTPILENPTTAGFSKTSFDEESAPKTLRRRSRDTPSEATGRASSRTGQGRQREGKSPILPTSSMPGLGTLPPGTPSWVLGTVGKKWEELQRTETFSKSQKRASVLLADMSQSLLSAWSSSTPTPVTGASISTNPFVASISPTQTENPIFDEPAAKTSLLDDEGDLQGHVGGLGVVMKPDTISSSTSVQNKNDDDDDWNW</sequence>
<feature type="region of interest" description="Disordered" evidence="2">
    <location>
        <begin position="267"/>
        <end position="347"/>
    </location>
</feature>
<evidence type="ECO:0000256" key="2">
    <source>
        <dbReference type="SAM" id="MobiDB-lite"/>
    </source>
</evidence>
<feature type="compositionally biased region" description="Polar residues" evidence="2">
    <location>
        <begin position="33"/>
        <end position="43"/>
    </location>
</feature>
<feature type="compositionally biased region" description="Polar residues" evidence="2">
    <location>
        <begin position="448"/>
        <end position="457"/>
    </location>
</feature>
<reference evidence="3" key="1">
    <citation type="journal article" date="2020" name="Nat. Commun.">
        <title>Large-scale genome sequencing of mycorrhizal fungi provides insights into the early evolution of symbiotic traits.</title>
        <authorList>
            <person name="Miyauchi S."/>
            <person name="Kiss E."/>
            <person name="Kuo A."/>
            <person name="Drula E."/>
            <person name="Kohler A."/>
            <person name="Sanchez-Garcia M."/>
            <person name="Morin E."/>
            <person name="Andreopoulos B."/>
            <person name="Barry K.W."/>
            <person name="Bonito G."/>
            <person name="Buee M."/>
            <person name="Carver A."/>
            <person name="Chen C."/>
            <person name="Cichocki N."/>
            <person name="Clum A."/>
            <person name="Culley D."/>
            <person name="Crous P.W."/>
            <person name="Fauchery L."/>
            <person name="Girlanda M."/>
            <person name="Hayes R.D."/>
            <person name="Keri Z."/>
            <person name="LaButti K."/>
            <person name="Lipzen A."/>
            <person name="Lombard V."/>
            <person name="Magnuson J."/>
            <person name="Maillard F."/>
            <person name="Murat C."/>
            <person name="Nolan M."/>
            <person name="Ohm R.A."/>
            <person name="Pangilinan J."/>
            <person name="Pereira M.F."/>
            <person name="Perotto S."/>
            <person name="Peter M."/>
            <person name="Pfister S."/>
            <person name="Riley R."/>
            <person name="Sitrit Y."/>
            <person name="Stielow J.B."/>
            <person name="Szollosi G."/>
            <person name="Zifcakova L."/>
            <person name="Stursova M."/>
            <person name="Spatafora J.W."/>
            <person name="Tedersoo L."/>
            <person name="Vaario L.M."/>
            <person name="Yamada A."/>
            <person name="Yan M."/>
            <person name="Wang P."/>
            <person name="Xu J."/>
            <person name="Bruns T."/>
            <person name="Baldrian P."/>
            <person name="Vilgalys R."/>
            <person name="Dunand C."/>
            <person name="Henrissat B."/>
            <person name="Grigoriev I.V."/>
            <person name="Hibbett D."/>
            <person name="Nagy L.G."/>
            <person name="Martin F.M."/>
        </authorList>
    </citation>
    <scope>NUCLEOTIDE SEQUENCE</scope>
    <source>
        <strain evidence="3">UH-Tt-Lm1</strain>
    </source>
</reference>
<evidence type="ECO:0000256" key="1">
    <source>
        <dbReference type="SAM" id="Coils"/>
    </source>
</evidence>
<dbReference type="AlphaFoldDB" id="A0A9P6L9K7"/>
<feature type="region of interest" description="Disordered" evidence="2">
    <location>
        <begin position="33"/>
        <end position="75"/>
    </location>
</feature>
<gene>
    <name evidence="3" type="ORF">BJ322DRAFT_1049934</name>
</gene>
<keyword evidence="4" id="KW-1185">Reference proteome</keyword>
<organism evidence="3 4">
    <name type="scientific">Thelephora terrestris</name>
    <dbReference type="NCBI Taxonomy" id="56493"/>
    <lineage>
        <taxon>Eukaryota</taxon>
        <taxon>Fungi</taxon>
        <taxon>Dikarya</taxon>
        <taxon>Basidiomycota</taxon>
        <taxon>Agaricomycotina</taxon>
        <taxon>Agaricomycetes</taxon>
        <taxon>Thelephorales</taxon>
        <taxon>Thelephoraceae</taxon>
        <taxon>Thelephora</taxon>
    </lineage>
</organism>
<dbReference type="Proteomes" id="UP000736335">
    <property type="component" value="Unassembled WGS sequence"/>
</dbReference>